<evidence type="ECO:0000256" key="7">
    <source>
        <dbReference type="ARBA" id="ARBA00022618"/>
    </source>
</evidence>
<dbReference type="eggNOG" id="COG2177">
    <property type="taxonomic scope" value="Bacteria"/>
</dbReference>
<evidence type="ECO:0000259" key="15">
    <source>
        <dbReference type="Pfam" id="PF18075"/>
    </source>
</evidence>
<dbReference type="Proteomes" id="UP000056090">
    <property type="component" value="Chromosome"/>
</dbReference>
<feature type="transmembrane region" description="Helical" evidence="13">
    <location>
        <begin position="292"/>
        <end position="311"/>
    </location>
</feature>
<evidence type="ECO:0000256" key="3">
    <source>
        <dbReference type="ARBA" id="ARBA00011160"/>
    </source>
</evidence>
<comment type="similarity">
    <text evidence="2 12">Belongs to the ABC-4 integral membrane protein family. FtsX subfamily.</text>
</comment>
<keyword evidence="7 12" id="KW-0132">Cell division</keyword>
<dbReference type="PANTHER" id="PTHR47755:SF1">
    <property type="entry name" value="CELL DIVISION PROTEIN FTSX"/>
    <property type="match status" value="1"/>
</dbReference>
<keyword evidence="17" id="KW-1185">Reference proteome</keyword>
<feature type="transmembrane region" description="Helical" evidence="13">
    <location>
        <begin position="188"/>
        <end position="214"/>
    </location>
</feature>
<evidence type="ECO:0000256" key="2">
    <source>
        <dbReference type="ARBA" id="ARBA00007379"/>
    </source>
</evidence>
<dbReference type="InterPro" id="IPR040690">
    <property type="entry name" value="FtsX_ECD"/>
</dbReference>
<evidence type="ECO:0000256" key="10">
    <source>
        <dbReference type="ARBA" id="ARBA00023136"/>
    </source>
</evidence>
<dbReference type="PANTHER" id="PTHR47755">
    <property type="entry name" value="CELL DIVISION PROTEIN FTSX"/>
    <property type="match status" value="1"/>
</dbReference>
<keyword evidence="9 13" id="KW-1133">Transmembrane helix</keyword>
<dbReference type="GO" id="GO:0005886">
    <property type="term" value="C:plasma membrane"/>
    <property type="evidence" value="ECO:0007669"/>
    <property type="project" value="UniProtKB-SubCell"/>
</dbReference>
<comment type="subunit">
    <text evidence="3">Forms a membrane-associated complex with FtsE.</text>
</comment>
<dbReference type="GO" id="GO:0032153">
    <property type="term" value="C:cell division site"/>
    <property type="evidence" value="ECO:0007669"/>
    <property type="project" value="TreeGrafter"/>
</dbReference>
<evidence type="ECO:0000256" key="9">
    <source>
        <dbReference type="ARBA" id="ARBA00022989"/>
    </source>
</evidence>
<feature type="domain" description="ABC3 transporter permease C-terminal" evidence="14">
    <location>
        <begin position="201"/>
        <end position="311"/>
    </location>
</feature>
<dbReference type="InterPro" id="IPR003838">
    <property type="entry name" value="ABC3_permease_C"/>
</dbReference>
<dbReference type="InterPro" id="IPR004513">
    <property type="entry name" value="FtsX"/>
</dbReference>
<dbReference type="InterPro" id="IPR047590">
    <property type="entry name" value="FtsX_proteobact-type"/>
</dbReference>
<dbReference type="KEGG" id="aal:EP13_17055"/>
<proteinExistence type="inferred from homology"/>
<reference evidence="16 17" key="1">
    <citation type="submission" date="2014-06" db="EMBL/GenBank/DDBJ databases">
        <title>Genomes of Alteromonas australica, a world apart.</title>
        <authorList>
            <person name="Gonzaga A."/>
            <person name="Lopez-Perez M."/>
            <person name="Rodriguez-Valera F."/>
        </authorList>
    </citation>
    <scope>NUCLEOTIDE SEQUENCE [LARGE SCALE GENOMIC DNA]</scope>
    <source>
        <strain evidence="16 17">H 17</strain>
    </source>
</reference>
<keyword evidence="11 12" id="KW-0131">Cell cycle</keyword>
<evidence type="ECO:0000256" key="5">
    <source>
        <dbReference type="ARBA" id="ARBA00022475"/>
    </source>
</evidence>
<protein>
    <recommendedName>
        <fullName evidence="4 12">Cell division protein FtsX</fullName>
    </recommendedName>
</protein>
<comment type="subcellular location">
    <subcellularLocation>
        <location evidence="1">Cell inner membrane</location>
        <topology evidence="1">Multi-pass membrane protein</topology>
    </subcellularLocation>
</comment>
<comment type="function">
    <text evidence="12">Part of the ABC transporter FtsEX involved in cellular division.</text>
</comment>
<keyword evidence="8 13" id="KW-0812">Transmembrane</keyword>
<keyword evidence="6 12" id="KW-0997">Cell inner membrane</keyword>
<evidence type="ECO:0000256" key="4">
    <source>
        <dbReference type="ARBA" id="ARBA00021907"/>
    </source>
</evidence>
<evidence type="ECO:0000313" key="16">
    <source>
        <dbReference type="EMBL" id="AIG00251.1"/>
    </source>
</evidence>
<evidence type="ECO:0000256" key="11">
    <source>
        <dbReference type="ARBA" id="ARBA00023306"/>
    </source>
</evidence>
<evidence type="ECO:0000256" key="8">
    <source>
        <dbReference type="ARBA" id="ARBA00022692"/>
    </source>
</evidence>
<gene>
    <name evidence="16" type="ORF">EP13_17055</name>
</gene>
<dbReference type="GO" id="GO:0051301">
    <property type="term" value="P:cell division"/>
    <property type="evidence" value="ECO:0007669"/>
    <property type="project" value="UniProtKB-KW"/>
</dbReference>
<evidence type="ECO:0000256" key="6">
    <source>
        <dbReference type="ARBA" id="ARBA00022519"/>
    </source>
</evidence>
<keyword evidence="10 12" id="KW-0472">Membrane</keyword>
<dbReference type="Pfam" id="PF18075">
    <property type="entry name" value="FtsX_ECD"/>
    <property type="match status" value="1"/>
</dbReference>
<dbReference type="AlphaFoldDB" id="A0A075P5P7"/>
<accession>A0A075P5P7</accession>
<feature type="domain" description="FtsX extracellular" evidence="15">
    <location>
        <begin position="84"/>
        <end position="173"/>
    </location>
</feature>
<organism evidence="16 17">
    <name type="scientific">Alteromonas australica</name>
    <dbReference type="NCBI Taxonomy" id="589873"/>
    <lineage>
        <taxon>Bacteria</taxon>
        <taxon>Pseudomonadati</taxon>
        <taxon>Pseudomonadota</taxon>
        <taxon>Gammaproteobacteria</taxon>
        <taxon>Alteromonadales</taxon>
        <taxon>Alteromonadaceae</taxon>
        <taxon>Alteromonas/Salinimonas group</taxon>
        <taxon>Alteromonas</taxon>
    </lineage>
</organism>
<keyword evidence="5 12" id="KW-1003">Cell membrane</keyword>
<evidence type="ECO:0000259" key="14">
    <source>
        <dbReference type="Pfam" id="PF02687"/>
    </source>
</evidence>
<sequence>MSILFSNRKAGASRVKIGVIQSLVMFFVSHVRQALSSLGELWRQPVASLMTIGVLGLSITLPSTLYIMVKNTEKITAGWEQASEISLFLKSSTSSTSAQQLVARLNTWPEIDAVVYIPADDALKEFQHLSGLGDAIAYLESNPLPDVVLVTPTDKHAGPTAAKALLNKLTQQREVDIGKLDIEWLERLYALVDIASDLVTLIGLLLFVAVVLIIGNTIRLNILNKHDEIVVMKLVGATDAFIHRPFLYTGFWYGLLGGLMAWFAVIIILWWMDSSIQTFAAMYQKEFNITGLTGTALLTMLGLSVALGLLGSRISVQRHVRQIEPR</sequence>
<dbReference type="EMBL" id="CP008849">
    <property type="protein sequence ID" value="AIG00251.1"/>
    <property type="molecule type" value="Genomic_DNA"/>
</dbReference>
<dbReference type="PIRSF" id="PIRSF003097">
    <property type="entry name" value="FtsX"/>
    <property type="match status" value="1"/>
</dbReference>
<evidence type="ECO:0000313" key="17">
    <source>
        <dbReference type="Proteomes" id="UP000056090"/>
    </source>
</evidence>
<dbReference type="GeneID" id="78256590"/>
<evidence type="ECO:0000256" key="1">
    <source>
        <dbReference type="ARBA" id="ARBA00004429"/>
    </source>
</evidence>
<dbReference type="RefSeq" id="WP_044058264.1">
    <property type="nucleotide sequence ID" value="NZ_CAXGHX010000007.1"/>
</dbReference>
<name>A0A075P5P7_9ALTE</name>
<feature type="transmembrane region" description="Helical" evidence="13">
    <location>
        <begin position="251"/>
        <end position="271"/>
    </location>
</feature>
<dbReference type="Pfam" id="PF02687">
    <property type="entry name" value="FtsX"/>
    <property type="match status" value="1"/>
</dbReference>
<dbReference type="Gene3D" id="3.30.70.3040">
    <property type="match status" value="1"/>
</dbReference>
<dbReference type="NCBIfam" id="TIGR00439">
    <property type="entry name" value="FtsX_Gneg"/>
    <property type="match status" value="1"/>
</dbReference>
<evidence type="ECO:0000256" key="12">
    <source>
        <dbReference type="PIRNR" id="PIRNR003097"/>
    </source>
</evidence>
<evidence type="ECO:0000256" key="13">
    <source>
        <dbReference type="SAM" id="Phobius"/>
    </source>
</evidence>